<keyword evidence="5" id="KW-0812">Transmembrane</keyword>
<feature type="coiled-coil region" evidence="8">
    <location>
        <begin position="268"/>
        <end position="324"/>
    </location>
</feature>
<feature type="signal peptide" evidence="9">
    <location>
        <begin position="1"/>
        <end position="22"/>
    </location>
</feature>
<keyword evidence="11" id="KW-1185">Reference proteome</keyword>
<dbReference type="GO" id="GO:0009279">
    <property type="term" value="C:cell outer membrane"/>
    <property type="evidence" value="ECO:0007669"/>
    <property type="project" value="UniProtKB-SubCell"/>
</dbReference>
<keyword evidence="9" id="KW-0732">Signal</keyword>
<feature type="chain" id="PRO_5038501945" evidence="9">
    <location>
        <begin position="23"/>
        <end position="395"/>
    </location>
</feature>
<keyword evidence="8" id="KW-0175">Coiled coil</keyword>
<accession>A0A1T4P0C4</accession>
<gene>
    <name evidence="10" type="ORF">SAMN02745885_01100</name>
</gene>
<dbReference type="GO" id="GO:0015562">
    <property type="term" value="F:efflux transmembrane transporter activity"/>
    <property type="evidence" value="ECO:0007669"/>
    <property type="project" value="InterPro"/>
</dbReference>
<dbReference type="InterPro" id="IPR003423">
    <property type="entry name" value="OMP_efflux"/>
</dbReference>
<organism evidence="10 11">
    <name type="scientific">Carboxydocella sporoproducens DSM 16521</name>
    <dbReference type="NCBI Taxonomy" id="1121270"/>
    <lineage>
        <taxon>Bacteria</taxon>
        <taxon>Bacillati</taxon>
        <taxon>Bacillota</taxon>
        <taxon>Clostridia</taxon>
        <taxon>Eubacteriales</taxon>
        <taxon>Clostridiales Family XVI. Incertae Sedis</taxon>
        <taxon>Carboxydocella</taxon>
    </lineage>
</organism>
<keyword evidence="3" id="KW-0813">Transport</keyword>
<evidence type="ECO:0000313" key="10">
    <source>
        <dbReference type="EMBL" id="SJZ85050.1"/>
    </source>
</evidence>
<comment type="subcellular location">
    <subcellularLocation>
        <location evidence="1">Cell outer membrane</location>
    </subcellularLocation>
</comment>
<dbReference type="GO" id="GO:1990281">
    <property type="term" value="C:efflux pump complex"/>
    <property type="evidence" value="ECO:0007669"/>
    <property type="project" value="TreeGrafter"/>
</dbReference>
<protein>
    <submittedName>
        <fullName evidence="10">Outer membrane protein TolC</fullName>
    </submittedName>
</protein>
<dbReference type="InterPro" id="IPR051906">
    <property type="entry name" value="TolC-like"/>
</dbReference>
<evidence type="ECO:0000256" key="1">
    <source>
        <dbReference type="ARBA" id="ARBA00004442"/>
    </source>
</evidence>
<keyword evidence="7" id="KW-0998">Cell outer membrane</keyword>
<evidence type="ECO:0000256" key="3">
    <source>
        <dbReference type="ARBA" id="ARBA00022448"/>
    </source>
</evidence>
<dbReference type="Pfam" id="PF02321">
    <property type="entry name" value="OEP"/>
    <property type="match status" value="2"/>
</dbReference>
<evidence type="ECO:0000256" key="7">
    <source>
        <dbReference type="ARBA" id="ARBA00023237"/>
    </source>
</evidence>
<dbReference type="Gene3D" id="1.20.1600.10">
    <property type="entry name" value="Outer membrane efflux proteins (OEP)"/>
    <property type="match status" value="1"/>
</dbReference>
<dbReference type="PANTHER" id="PTHR30026:SF20">
    <property type="entry name" value="OUTER MEMBRANE PROTEIN TOLC"/>
    <property type="match status" value="1"/>
</dbReference>
<name>A0A1T4P0C4_9FIRM</name>
<evidence type="ECO:0000256" key="4">
    <source>
        <dbReference type="ARBA" id="ARBA00022452"/>
    </source>
</evidence>
<dbReference type="PANTHER" id="PTHR30026">
    <property type="entry name" value="OUTER MEMBRANE PROTEIN TOLC"/>
    <property type="match status" value="1"/>
</dbReference>
<dbReference type="RefSeq" id="WP_078665188.1">
    <property type="nucleotide sequence ID" value="NZ_FUXM01000009.1"/>
</dbReference>
<evidence type="ECO:0000256" key="8">
    <source>
        <dbReference type="SAM" id="Coils"/>
    </source>
</evidence>
<dbReference type="EMBL" id="FUXM01000009">
    <property type="protein sequence ID" value="SJZ85050.1"/>
    <property type="molecule type" value="Genomic_DNA"/>
</dbReference>
<dbReference type="AlphaFoldDB" id="A0A1T4P0C4"/>
<evidence type="ECO:0000256" key="2">
    <source>
        <dbReference type="ARBA" id="ARBA00007613"/>
    </source>
</evidence>
<comment type="similarity">
    <text evidence="2">Belongs to the outer membrane factor (OMF) (TC 1.B.17) family.</text>
</comment>
<proteinExistence type="inferred from homology"/>
<keyword evidence="4" id="KW-1134">Transmembrane beta strand</keyword>
<evidence type="ECO:0000256" key="9">
    <source>
        <dbReference type="SAM" id="SignalP"/>
    </source>
</evidence>
<evidence type="ECO:0000256" key="5">
    <source>
        <dbReference type="ARBA" id="ARBA00022692"/>
    </source>
</evidence>
<sequence length="395" mass="43803">MKARIKTAALFLVILLTTLTLSDGVGAQTANPKVVKLSLDQAIDQALKHSSDLKLAQIAIDKAQIAVDKAENGKEQMEDAKDKLSSIGQWNDSFDNDLVMYYYPRQARYALTMAEKAKALKEKKVRLETQQLYYEALKAQMMRDVKKRSLDKAQEMVRLAYANQKAGVFSKLDVQNAETLAASAKAEYIAYENKLQIARMKLNKQLGLDLDTPLQLTTVLNYVPSNDLDVEKTIKDTVAESLDIYSANEAASLAALKAQLADKYYTSNVFTNREAQTAKAEAEAKKEKTEVEVRLAVKQAYYTLKSAEERINVLKASISRAREGLRITTLRYQKGMATNAELLDARVSLEQVEAQYAEAIFDYNLARAQFTSRLFVLAGSEAQTTASTGTGGAGF</sequence>
<keyword evidence="6" id="KW-0472">Membrane</keyword>
<dbReference type="GO" id="GO:0015288">
    <property type="term" value="F:porin activity"/>
    <property type="evidence" value="ECO:0007669"/>
    <property type="project" value="TreeGrafter"/>
</dbReference>
<evidence type="ECO:0000313" key="11">
    <source>
        <dbReference type="Proteomes" id="UP000189933"/>
    </source>
</evidence>
<feature type="coiled-coil region" evidence="8">
    <location>
        <begin position="60"/>
        <end position="130"/>
    </location>
</feature>
<evidence type="ECO:0000256" key="6">
    <source>
        <dbReference type="ARBA" id="ARBA00023136"/>
    </source>
</evidence>
<dbReference type="Proteomes" id="UP000189933">
    <property type="component" value="Unassembled WGS sequence"/>
</dbReference>
<reference evidence="11" key="1">
    <citation type="submission" date="2017-02" db="EMBL/GenBank/DDBJ databases">
        <authorList>
            <person name="Varghese N."/>
            <person name="Submissions S."/>
        </authorList>
    </citation>
    <scope>NUCLEOTIDE SEQUENCE [LARGE SCALE GENOMIC DNA]</scope>
    <source>
        <strain evidence="11">DSM 16521</strain>
    </source>
</reference>
<dbReference type="SUPFAM" id="SSF56954">
    <property type="entry name" value="Outer membrane efflux proteins (OEP)"/>
    <property type="match status" value="1"/>
</dbReference>
<feature type="coiled-coil region" evidence="8">
    <location>
        <begin position="174"/>
        <end position="201"/>
    </location>
</feature>